<evidence type="ECO:0000313" key="2">
    <source>
        <dbReference type="Proteomes" id="UP000824469"/>
    </source>
</evidence>
<accession>A0AA38LDT2</accession>
<name>A0AA38LDT2_TAXCH</name>
<evidence type="ECO:0000313" key="1">
    <source>
        <dbReference type="EMBL" id="KAH9319881.1"/>
    </source>
</evidence>
<dbReference type="AlphaFoldDB" id="A0AA38LDT2"/>
<reference evidence="1 2" key="1">
    <citation type="journal article" date="2021" name="Nat. Plants">
        <title>The Taxus genome provides insights into paclitaxel biosynthesis.</title>
        <authorList>
            <person name="Xiong X."/>
            <person name="Gou J."/>
            <person name="Liao Q."/>
            <person name="Li Y."/>
            <person name="Zhou Q."/>
            <person name="Bi G."/>
            <person name="Li C."/>
            <person name="Du R."/>
            <person name="Wang X."/>
            <person name="Sun T."/>
            <person name="Guo L."/>
            <person name="Liang H."/>
            <person name="Lu P."/>
            <person name="Wu Y."/>
            <person name="Zhang Z."/>
            <person name="Ro D.K."/>
            <person name="Shang Y."/>
            <person name="Huang S."/>
            <person name="Yan J."/>
        </authorList>
    </citation>
    <scope>NUCLEOTIDE SEQUENCE [LARGE SCALE GENOMIC DNA]</scope>
    <source>
        <strain evidence="1">Ta-2019</strain>
    </source>
</reference>
<dbReference type="EMBL" id="JAHRHJ020000004">
    <property type="protein sequence ID" value="KAH9319881.1"/>
    <property type="molecule type" value="Genomic_DNA"/>
</dbReference>
<protein>
    <submittedName>
        <fullName evidence="1">Uncharacterized protein</fullName>
    </submittedName>
</protein>
<feature type="non-terminal residue" evidence="1">
    <location>
        <position position="61"/>
    </location>
</feature>
<dbReference type="Proteomes" id="UP000824469">
    <property type="component" value="Unassembled WGS sequence"/>
</dbReference>
<organism evidence="1 2">
    <name type="scientific">Taxus chinensis</name>
    <name type="common">Chinese yew</name>
    <name type="synonym">Taxus wallichiana var. chinensis</name>
    <dbReference type="NCBI Taxonomy" id="29808"/>
    <lineage>
        <taxon>Eukaryota</taxon>
        <taxon>Viridiplantae</taxon>
        <taxon>Streptophyta</taxon>
        <taxon>Embryophyta</taxon>
        <taxon>Tracheophyta</taxon>
        <taxon>Spermatophyta</taxon>
        <taxon>Pinopsida</taxon>
        <taxon>Pinidae</taxon>
        <taxon>Conifers II</taxon>
        <taxon>Cupressales</taxon>
        <taxon>Taxaceae</taxon>
        <taxon>Taxus</taxon>
    </lineage>
</organism>
<sequence length="61" mass="6836">RSLSICHFILKISTRSSPIQSSIHLWFILGQQYHRILISDVLFNPQILGTAQCTSIGVAIL</sequence>
<comment type="caution">
    <text evidence="1">The sequence shown here is derived from an EMBL/GenBank/DDBJ whole genome shotgun (WGS) entry which is preliminary data.</text>
</comment>
<proteinExistence type="predicted"/>
<gene>
    <name evidence="1" type="ORF">KI387_021650</name>
</gene>
<feature type="non-terminal residue" evidence="1">
    <location>
        <position position="1"/>
    </location>
</feature>
<keyword evidence="2" id="KW-1185">Reference proteome</keyword>